<dbReference type="OrthoDB" id="1435619at2759"/>
<accession>A0A2I4G7Y2</accession>
<dbReference type="SUPFAM" id="SSF53098">
    <property type="entry name" value="Ribonuclease H-like"/>
    <property type="match status" value="1"/>
</dbReference>
<evidence type="ECO:0000313" key="2">
    <source>
        <dbReference type="RefSeq" id="XP_018839995.1"/>
    </source>
</evidence>
<reference evidence="2" key="1">
    <citation type="submission" date="2025-08" db="UniProtKB">
        <authorList>
            <consortium name="RefSeq"/>
        </authorList>
    </citation>
    <scope>IDENTIFICATION</scope>
    <source>
        <tissue evidence="2">Leaves</tissue>
    </source>
</reference>
<protein>
    <submittedName>
        <fullName evidence="2">Uncharacterized protein LOC109005485</fullName>
    </submittedName>
</protein>
<dbReference type="Proteomes" id="UP000235220">
    <property type="component" value="Chromosome 11"/>
</dbReference>
<dbReference type="Gramene" id="Jr11_08630_p1">
    <property type="protein sequence ID" value="cds.Jr11_08630_p1"/>
    <property type="gene ID" value="Jr11_08630"/>
</dbReference>
<dbReference type="InterPro" id="IPR012337">
    <property type="entry name" value="RNaseH-like_sf"/>
</dbReference>
<dbReference type="KEGG" id="jre:109005485"/>
<dbReference type="PANTHER" id="PTHR47723:SF19">
    <property type="entry name" value="POLYNUCLEOTIDYL TRANSFERASE, RIBONUCLEASE H-LIKE SUPERFAMILY PROTEIN"/>
    <property type="match status" value="1"/>
</dbReference>
<dbReference type="GeneID" id="109005485"/>
<dbReference type="InterPro" id="IPR036397">
    <property type="entry name" value="RNaseH_sf"/>
</dbReference>
<sequence length="251" mass="28684">MWKDFTNSLSVDVKLHSVGIPIVCKCDCCSMGGYEDLNHVLAIGNFAKELLNRYVVPKVRIWGQLLGLLPVVITWLPWLRRYRARVEGISESINHVWMQLKYWSAGIGDKLKSTKQQSVRDIKILKDLQVHVRGPKQRSPCLVHWSQLIARRMKLNVDGGSRGNPGPAGVEGVLRDLDGNVKMAFSVSLGNGTNNFAKLLGLLHGIQIDQEQGFVDLDVELDFWVVVHWIKEKRCNTWYFEDFWEEVMEVL</sequence>
<name>A0A2I4G7Y2_JUGRE</name>
<dbReference type="PANTHER" id="PTHR47723">
    <property type="entry name" value="OS05G0353850 PROTEIN"/>
    <property type="match status" value="1"/>
</dbReference>
<dbReference type="GO" id="GO:0004523">
    <property type="term" value="F:RNA-DNA hybrid ribonuclease activity"/>
    <property type="evidence" value="ECO:0007669"/>
    <property type="project" value="InterPro"/>
</dbReference>
<dbReference type="InterPro" id="IPR044730">
    <property type="entry name" value="RNase_H-like_dom_plant"/>
</dbReference>
<dbReference type="AlphaFoldDB" id="A0A2I4G7Y2"/>
<dbReference type="Gene3D" id="3.30.420.10">
    <property type="entry name" value="Ribonuclease H-like superfamily/Ribonuclease H"/>
    <property type="match status" value="1"/>
</dbReference>
<proteinExistence type="predicted"/>
<dbReference type="InterPro" id="IPR002156">
    <property type="entry name" value="RNaseH_domain"/>
</dbReference>
<evidence type="ECO:0000313" key="1">
    <source>
        <dbReference type="Proteomes" id="UP000235220"/>
    </source>
</evidence>
<dbReference type="CDD" id="cd06222">
    <property type="entry name" value="RNase_H_like"/>
    <property type="match status" value="1"/>
</dbReference>
<dbReference type="InterPro" id="IPR053151">
    <property type="entry name" value="RNase_H-like"/>
</dbReference>
<gene>
    <name evidence="2" type="primary">LOC109005485</name>
</gene>
<organism evidence="1 2">
    <name type="scientific">Juglans regia</name>
    <name type="common">English walnut</name>
    <dbReference type="NCBI Taxonomy" id="51240"/>
    <lineage>
        <taxon>Eukaryota</taxon>
        <taxon>Viridiplantae</taxon>
        <taxon>Streptophyta</taxon>
        <taxon>Embryophyta</taxon>
        <taxon>Tracheophyta</taxon>
        <taxon>Spermatophyta</taxon>
        <taxon>Magnoliopsida</taxon>
        <taxon>eudicotyledons</taxon>
        <taxon>Gunneridae</taxon>
        <taxon>Pentapetalae</taxon>
        <taxon>rosids</taxon>
        <taxon>fabids</taxon>
        <taxon>Fagales</taxon>
        <taxon>Juglandaceae</taxon>
        <taxon>Juglans</taxon>
    </lineage>
</organism>
<keyword evidence="1" id="KW-1185">Reference proteome</keyword>
<dbReference type="PROSITE" id="PS50879">
    <property type="entry name" value="RNASE_H_1"/>
    <property type="match status" value="1"/>
</dbReference>
<dbReference type="GO" id="GO:0003676">
    <property type="term" value="F:nucleic acid binding"/>
    <property type="evidence" value="ECO:0007669"/>
    <property type="project" value="InterPro"/>
</dbReference>
<dbReference type="Pfam" id="PF13456">
    <property type="entry name" value="RVT_3"/>
    <property type="match status" value="1"/>
</dbReference>
<dbReference type="RefSeq" id="XP_018839995.1">
    <property type="nucleotide sequence ID" value="XM_018984450.1"/>
</dbReference>